<comment type="caution">
    <text evidence="1">The sequence shown here is derived from an EMBL/GenBank/DDBJ whole genome shotgun (WGS) entry which is preliminary data.</text>
</comment>
<keyword evidence="2" id="KW-1185">Reference proteome</keyword>
<evidence type="ECO:0000313" key="1">
    <source>
        <dbReference type="EMBL" id="MET3533088.1"/>
    </source>
</evidence>
<sequence>MNKYKVTAPFWDKVEKKYIDVGQIEYAPERAQEINDNLKWYAAEKGVEDILILEKTKAPKKSKKETVEEEGE</sequence>
<dbReference type="RefSeq" id="WP_172010653.1">
    <property type="nucleotide sequence ID" value="NZ_AP024276.1"/>
</dbReference>
<dbReference type="Proteomes" id="UP001549134">
    <property type="component" value="Unassembled WGS sequence"/>
</dbReference>
<reference evidence="1 2" key="1">
    <citation type="submission" date="2024-06" db="EMBL/GenBank/DDBJ databases">
        <title>Genomic Encyclopedia of Type Strains, Phase IV (KMG-IV): sequencing the most valuable type-strain genomes for metagenomic binning, comparative biology and taxonomic classification.</title>
        <authorList>
            <person name="Goeker M."/>
        </authorList>
    </citation>
    <scope>NUCLEOTIDE SEQUENCE [LARGE SCALE GENOMIC DNA]</scope>
    <source>
        <strain evidence="1 2">DSM 29126</strain>
    </source>
</reference>
<evidence type="ECO:0008006" key="3">
    <source>
        <dbReference type="Google" id="ProtNLM"/>
    </source>
</evidence>
<dbReference type="EMBL" id="JBEPLX010000002">
    <property type="protein sequence ID" value="MET3533088.1"/>
    <property type="molecule type" value="Genomic_DNA"/>
</dbReference>
<organism evidence="1 2">
    <name type="scientific">Streptococcus parasuis</name>
    <dbReference type="NCBI Taxonomy" id="1501662"/>
    <lineage>
        <taxon>Bacteria</taxon>
        <taxon>Bacillati</taxon>
        <taxon>Bacillota</taxon>
        <taxon>Bacilli</taxon>
        <taxon>Lactobacillales</taxon>
        <taxon>Streptococcaceae</taxon>
        <taxon>Streptococcus</taxon>
    </lineage>
</organism>
<gene>
    <name evidence="1" type="ORF">ABID50_000238</name>
</gene>
<evidence type="ECO:0000313" key="2">
    <source>
        <dbReference type="Proteomes" id="UP001549134"/>
    </source>
</evidence>
<accession>A0ABV2EPK2</accession>
<dbReference type="GeneID" id="78827708"/>
<proteinExistence type="predicted"/>
<protein>
    <recommendedName>
        <fullName evidence="3">Phage protein</fullName>
    </recommendedName>
</protein>
<name>A0ABV2EPK2_9STRE</name>